<dbReference type="Pfam" id="PF04615">
    <property type="entry name" value="Utp14"/>
    <property type="match status" value="2"/>
</dbReference>
<dbReference type="CTD" id="10813"/>
<evidence type="ECO:0000313" key="7">
    <source>
        <dbReference type="Proteomes" id="UP000189705"/>
    </source>
</evidence>
<evidence type="ECO:0000256" key="6">
    <source>
        <dbReference type="SAM" id="SignalP"/>
    </source>
</evidence>
<evidence type="ECO:0000256" key="4">
    <source>
        <dbReference type="ARBA" id="ARBA00023242"/>
    </source>
</evidence>
<sequence length="847" mass="95513">MSSAISNLFTSTLLLMLVYSVFIQVMKGAYDVERRHRQLLEAVSSLAGRNRRKLTERTEASAQVSEFGVSCEGAGEKLILSDLLGPIKASSLLGTVKKQLNRVKQKKAVELPLSKREAQRVTSVLAALTTFPSVHQGAYDVERRHRQLLEAVSSLAGRNRRKLTERTEASAQVSEFGVSCEGAGEKLILSDLLGPIKASSLLGTVKKQLNRVKQKKAVELPLSKREAQRVVREAAYDKTSKAITKWDQVVLQNRRAEQLVFPLKQEQLTVASIEERVTSWQARTPLEQEIFSLLHKTRQLTTDPLLTLQEEASLQAMSLEEAQQRRAELQKARALQSYYEAKARREKKIKSKKFHRVLQKNKRREALKEFEALKKSNPEAALLKLDEMEKARIKERMSLKHQNKGKWARSRAIMGKYDLEARRAMQEQLAKNKELTQKVCMELEGDKEVCVAEEGLLPDSLNEVQPSRNVANPWMLGKLSSETKDSGIQEDLKAPADLKEPESEGEEEPVLSEEEALLQDFEQRRWVRHCQKGSPEPQGASRDEELPESVSPSQAAGQINMEDEQKQEEPLLSEQLGRLCAMEEMDVLASEDWAEEQEPQQPARTEQQKPHQDTAVAEDRPRGSQTTRKTAKQKMIDLQAVLAGESCMIHCPTLPVAVQDEGGGTDQRLVIKEAFAADDVVADFLKEKNKVEQEGKSQTVDLLLPGWGEWSGTGLKPSAKKRKRFLIKQPPGPPRKDRHLPHVIISQKRNILAATHQVNELPFPFDSHHQFERSIQAPIGPMWNTQHAFQKLTAPHLITQPGHIIQPISNEDVASQSTTSTHKAKPAMELTPQQAKRLHQHPRKKVR</sequence>
<dbReference type="RefSeq" id="XP_025064537.1">
    <property type="nucleotide sequence ID" value="XM_025208752.1"/>
</dbReference>
<gene>
    <name evidence="8" type="primary">UTP14A</name>
</gene>
<protein>
    <submittedName>
        <fullName evidence="8">U3 small nucleolar RNA-associated protein 14 homolog A</fullName>
    </submittedName>
</protein>
<evidence type="ECO:0000256" key="2">
    <source>
        <dbReference type="ARBA" id="ARBA00007774"/>
    </source>
</evidence>
<comment type="similarity">
    <text evidence="2">Belongs to the UTP14 family.</text>
</comment>
<feature type="region of interest" description="Disordered" evidence="5">
    <location>
        <begin position="530"/>
        <end position="570"/>
    </location>
</feature>
<feature type="region of interest" description="Disordered" evidence="5">
    <location>
        <begin position="591"/>
        <end position="631"/>
    </location>
</feature>
<evidence type="ECO:0000256" key="1">
    <source>
        <dbReference type="ARBA" id="ARBA00004604"/>
    </source>
</evidence>
<feature type="compositionally biased region" description="Basic residues" evidence="5">
    <location>
        <begin position="836"/>
        <end position="847"/>
    </location>
</feature>
<feature type="compositionally biased region" description="Basic and acidic residues" evidence="5">
    <location>
        <begin position="606"/>
        <end position="622"/>
    </location>
</feature>
<feature type="region of interest" description="Disordered" evidence="5">
    <location>
        <begin position="483"/>
        <end position="513"/>
    </location>
</feature>
<dbReference type="InParanoid" id="A0A3Q0GYJ3"/>
<dbReference type="AlphaFoldDB" id="A0A3Q0GYJ3"/>
<dbReference type="GeneID" id="102385774"/>
<accession>A0A3Q0GYJ3</accession>
<dbReference type="GO" id="GO:0032040">
    <property type="term" value="C:small-subunit processome"/>
    <property type="evidence" value="ECO:0007669"/>
    <property type="project" value="InterPro"/>
</dbReference>
<organism evidence="7 8">
    <name type="scientific">Alligator sinensis</name>
    <name type="common">Chinese alligator</name>
    <dbReference type="NCBI Taxonomy" id="38654"/>
    <lineage>
        <taxon>Eukaryota</taxon>
        <taxon>Metazoa</taxon>
        <taxon>Chordata</taxon>
        <taxon>Craniata</taxon>
        <taxon>Vertebrata</taxon>
        <taxon>Euteleostomi</taxon>
        <taxon>Archelosauria</taxon>
        <taxon>Archosauria</taxon>
        <taxon>Crocodylia</taxon>
        <taxon>Alligatoridae</taxon>
        <taxon>Alligatorinae</taxon>
        <taxon>Alligator</taxon>
    </lineage>
</organism>
<feature type="signal peptide" evidence="6">
    <location>
        <begin position="1"/>
        <end position="28"/>
    </location>
</feature>
<feature type="compositionally biased region" description="Acidic residues" evidence="5">
    <location>
        <begin position="503"/>
        <end position="513"/>
    </location>
</feature>
<evidence type="ECO:0000256" key="5">
    <source>
        <dbReference type="SAM" id="MobiDB-lite"/>
    </source>
</evidence>
<keyword evidence="4" id="KW-0539">Nucleus</keyword>
<comment type="subcellular location">
    <subcellularLocation>
        <location evidence="1">Nucleus</location>
        <location evidence="1">Nucleolus</location>
    </subcellularLocation>
</comment>
<feature type="compositionally biased region" description="Basic and acidic residues" evidence="5">
    <location>
        <begin position="483"/>
        <end position="502"/>
    </location>
</feature>
<dbReference type="InterPro" id="IPR006709">
    <property type="entry name" value="SSU_processome_Utp14"/>
</dbReference>
<feature type="compositionally biased region" description="Polar residues" evidence="5">
    <location>
        <begin position="812"/>
        <end position="821"/>
    </location>
</feature>
<evidence type="ECO:0000313" key="8">
    <source>
        <dbReference type="RefSeq" id="XP_025064537.1"/>
    </source>
</evidence>
<feature type="region of interest" description="Disordered" evidence="5">
    <location>
        <begin position="812"/>
        <end position="847"/>
    </location>
</feature>
<dbReference type="KEGG" id="asn:102385774"/>
<proteinExistence type="inferred from homology"/>
<evidence type="ECO:0000256" key="3">
    <source>
        <dbReference type="ARBA" id="ARBA00022553"/>
    </source>
</evidence>
<reference evidence="8" key="1">
    <citation type="submission" date="2025-08" db="UniProtKB">
        <authorList>
            <consortium name="RefSeq"/>
        </authorList>
    </citation>
    <scope>IDENTIFICATION</scope>
</reference>
<keyword evidence="6" id="KW-0732">Signal</keyword>
<dbReference type="PANTHER" id="PTHR14150:SF12">
    <property type="entry name" value="U3 SMALL NUCLEOLAR RNA-ASSOCIATED PROTEIN 14 HOMOLOG A"/>
    <property type="match status" value="1"/>
</dbReference>
<dbReference type="PANTHER" id="PTHR14150">
    <property type="entry name" value="U3 SMALL NUCLEOLAR RNA-ASSOCIATED PROTEIN 14"/>
    <property type="match status" value="1"/>
</dbReference>
<keyword evidence="3" id="KW-0597">Phosphoprotein</keyword>
<dbReference type="GO" id="GO:0006364">
    <property type="term" value="P:rRNA processing"/>
    <property type="evidence" value="ECO:0007669"/>
    <property type="project" value="InterPro"/>
</dbReference>
<feature type="chain" id="PRO_5018164746" evidence="6">
    <location>
        <begin position="29"/>
        <end position="847"/>
    </location>
</feature>
<name>A0A3Q0GYJ3_ALLSI</name>
<dbReference type="STRING" id="38654.A0A3Q0GYJ3"/>
<keyword evidence="7" id="KW-1185">Reference proteome</keyword>
<dbReference type="Proteomes" id="UP000189705">
    <property type="component" value="Unplaced"/>
</dbReference>